<sequence length="633" mass="73311">MSEAEFPSDVRTLLADERYADAIDLCKNRSIPYNTITDQVREIVEQANYELFEKKNHQKSISLYILTIGVIEPSNVLCRFFSPYLTRYLTQYLVELHKKGYEKEADTKLLFNLFHHQEERSTIDDFVNFLEKTKAEVEQKAKGLQQSITSRFKKDSIKNIYDMKAKSRFIENFIPIAAVETLVDNDMNDYALRISQIFGVSKQIIDLMINTEYSDNSAKIQNYRKAANMVHEKIQAVDPEGRSLLLEFGPKLLRGDEESASMVESSAFLLWSSEDEHDDVSFLRLFWGSCKHCKNFLEKAIQNKPTPLFVNAYIELLIPNNHFFDDNFKNVKDRLQFIDQPINADPGKALSVICDTTIPIDDINPLLFICSELNFEEGIVELLRRKNRFSDIIAYYIANKKTKQLIEWVESRDRPEVDGEDWVGILRYFAADPKTYGQEDELRLSKSQENDFMELLVTKSQKARHLFSLIKELSKNEKIQFEVIMKDLNSELSSIIKQLDAEEARHAQLMEELQNLDDEIDKLEEKDYEFKPMYCDVCSSKITVPYVGFFCGHNIHLNCCKNGGQSDGNEENNSILNNNEELVCPICAKKKAELKDLVISDNMLDLNIDRNTNDLLDTTVKMIEGGYYSQEKY</sequence>
<evidence type="ECO:0000256" key="3">
    <source>
        <dbReference type="ARBA" id="ARBA00022723"/>
    </source>
</evidence>
<comment type="similarity">
    <text evidence="2">Belongs to the VPS11 family.</text>
</comment>
<evidence type="ECO:0000259" key="9">
    <source>
        <dbReference type="PROSITE" id="PS50089"/>
    </source>
</evidence>
<accession>A0ABR2KQN9</accession>
<keyword evidence="11" id="KW-1185">Reference proteome</keyword>
<reference evidence="10 11" key="1">
    <citation type="submission" date="2024-04" db="EMBL/GenBank/DDBJ databases">
        <title>Tritrichomonas musculus Genome.</title>
        <authorList>
            <person name="Alves-Ferreira E."/>
            <person name="Grigg M."/>
            <person name="Lorenzi H."/>
            <person name="Galac M."/>
        </authorList>
    </citation>
    <scope>NUCLEOTIDE SEQUENCE [LARGE SCALE GENOMIC DNA]</scope>
    <source>
        <strain evidence="10 11">EAF2021</strain>
    </source>
</reference>
<dbReference type="Proteomes" id="UP001470230">
    <property type="component" value="Unassembled WGS sequence"/>
</dbReference>
<dbReference type="PROSITE" id="PS50089">
    <property type="entry name" value="ZF_RING_2"/>
    <property type="match status" value="1"/>
</dbReference>
<dbReference type="EMBL" id="JAPFFF010000003">
    <property type="protein sequence ID" value="KAK8893460.1"/>
    <property type="molecule type" value="Genomic_DNA"/>
</dbReference>
<keyword evidence="5" id="KW-0862">Zinc</keyword>
<keyword evidence="4 7" id="KW-0863">Zinc-finger</keyword>
<dbReference type="InterPro" id="IPR057308">
    <property type="entry name" value="CHCR_PEP5_VPS11"/>
</dbReference>
<organism evidence="10 11">
    <name type="scientific">Tritrichomonas musculus</name>
    <dbReference type="NCBI Taxonomy" id="1915356"/>
    <lineage>
        <taxon>Eukaryota</taxon>
        <taxon>Metamonada</taxon>
        <taxon>Parabasalia</taxon>
        <taxon>Tritrichomonadida</taxon>
        <taxon>Tritrichomonadidae</taxon>
        <taxon>Tritrichomonas</taxon>
    </lineage>
</organism>
<comment type="subcellular location">
    <subcellularLocation>
        <location evidence="1">Endomembrane system</location>
        <topology evidence="1">Peripheral membrane protein</topology>
    </subcellularLocation>
</comment>
<protein>
    <recommendedName>
        <fullName evidence="9">RING-type domain-containing protein</fullName>
    </recommendedName>
</protein>
<keyword evidence="6" id="KW-0472">Membrane</keyword>
<evidence type="ECO:0000256" key="2">
    <source>
        <dbReference type="ARBA" id="ARBA00007070"/>
    </source>
</evidence>
<evidence type="ECO:0000256" key="1">
    <source>
        <dbReference type="ARBA" id="ARBA00004184"/>
    </source>
</evidence>
<keyword evidence="3" id="KW-0479">Metal-binding</keyword>
<evidence type="ECO:0000256" key="5">
    <source>
        <dbReference type="ARBA" id="ARBA00022833"/>
    </source>
</evidence>
<comment type="caution">
    <text evidence="10">The sequence shown here is derived from an EMBL/GenBank/DDBJ whole genome shotgun (WGS) entry which is preliminary data.</text>
</comment>
<proteinExistence type="inferred from homology"/>
<evidence type="ECO:0000313" key="11">
    <source>
        <dbReference type="Proteomes" id="UP001470230"/>
    </source>
</evidence>
<evidence type="ECO:0000256" key="6">
    <source>
        <dbReference type="ARBA" id="ARBA00023136"/>
    </source>
</evidence>
<evidence type="ECO:0000256" key="7">
    <source>
        <dbReference type="PROSITE-ProRule" id="PRU00175"/>
    </source>
</evidence>
<feature type="domain" description="RING-type" evidence="9">
    <location>
        <begin position="535"/>
        <end position="587"/>
    </location>
</feature>
<dbReference type="InterPro" id="IPR001841">
    <property type="entry name" value="Znf_RING"/>
</dbReference>
<gene>
    <name evidence="10" type="ORF">M9Y10_021882</name>
</gene>
<dbReference type="PANTHER" id="PTHR23323:SF24">
    <property type="entry name" value="VACUOLAR PROTEIN SORTING-ASSOCIATED PROTEIN 11 HOMOLOG"/>
    <property type="match status" value="1"/>
</dbReference>
<dbReference type="SUPFAM" id="SSF57850">
    <property type="entry name" value="RING/U-box"/>
    <property type="match status" value="1"/>
</dbReference>
<keyword evidence="8" id="KW-0175">Coiled coil</keyword>
<name>A0ABR2KQN9_9EUKA</name>
<feature type="coiled-coil region" evidence="8">
    <location>
        <begin position="485"/>
        <end position="526"/>
    </location>
</feature>
<evidence type="ECO:0000256" key="4">
    <source>
        <dbReference type="ARBA" id="ARBA00022771"/>
    </source>
</evidence>
<evidence type="ECO:0000256" key="8">
    <source>
        <dbReference type="SAM" id="Coils"/>
    </source>
</evidence>
<dbReference type="PANTHER" id="PTHR23323">
    <property type="entry name" value="VACUOLAR PROTEIN SORTING-ASSOCIATED PROTEIN"/>
    <property type="match status" value="1"/>
</dbReference>
<evidence type="ECO:0000313" key="10">
    <source>
        <dbReference type="EMBL" id="KAK8893460.1"/>
    </source>
</evidence>
<dbReference type="Pfam" id="PF23356">
    <property type="entry name" value="TPR_PEP5_VPS11"/>
    <property type="match status" value="1"/>
</dbReference>